<dbReference type="EMBL" id="JAEFBK010000003">
    <property type="protein sequence ID" value="KAG7627103.1"/>
    <property type="molecule type" value="Genomic_DNA"/>
</dbReference>
<proteinExistence type="predicted"/>
<name>A0A8T2EZV5_9BRAS</name>
<evidence type="ECO:0000313" key="2">
    <source>
        <dbReference type="EMBL" id="KAG7627103.1"/>
    </source>
</evidence>
<feature type="compositionally biased region" description="Basic and acidic residues" evidence="1">
    <location>
        <begin position="178"/>
        <end position="189"/>
    </location>
</feature>
<dbReference type="AlphaFoldDB" id="A0A8T2EZV5"/>
<dbReference type="Proteomes" id="UP000694240">
    <property type="component" value="Chromosome 3"/>
</dbReference>
<feature type="region of interest" description="Disordered" evidence="1">
    <location>
        <begin position="1"/>
        <end position="46"/>
    </location>
</feature>
<evidence type="ECO:0000256" key="1">
    <source>
        <dbReference type="SAM" id="MobiDB-lite"/>
    </source>
</evidence>
<gene>
    <name evidence="2" type="ORF">ISN45_At03g032520</name>
</gene>
<keyword evidence="3" id="KW-1185">Reference proteome</keyword>
<protein>
    <submittedName>
        <fullName evidence="2">Uncharacterized protein</fullName>
    </submittedName>
</protein>
<organism evidence="2 3">
    <name type="scientific">Arabidopsis thaliana x Arabidopsis arenosa</name>
    <dbReference type="NCBI Taxonomy" id="1240361"/>
    <lineage>
        <taxon>Eukaryota</taxon>
        <taxon>Viridiplantae</taxon>
        <taxon>Streptophyta</taxon>
        <taxon>Embryophyta</taxon>
        <taxon>Tracheophyta</taxon>
        <taxon>Spermatophyta</taxon>
        <taxon>Magnoliopsida</taxon>
        <taxon>eudicotyledons</taxon>
        <taxon>Gunneridae</taxon>
        <taxon>Pentapetalae</taxon>
        <taxon>rosids</taxon>
        <taxon>malvids</taxon>
        <taxon>Brassicales</taxon>
        <taxon>Brassicaceae</taxon>
        <taxon>Camelineae</taxon>
        <taxon>Arabidopsis</taxon>
    </lineage>
</organism>
<sequence length="189" mass="20710">MGHKDDEVLAKIPKGSSAQHDFGGETNEGSREEDQGTSAEEDSFDHSHVGLRWCDRGDLRARGEDEGKVQEVVREAALGKGLEGGQMRHGLGPNRSTTRVSQTLLLFLTKSGGGRTELSFPATTLGASETSLPKQGVREMRFGLLKMILPWFDASTAPVSRQSSHPLRNKEVLILTSRKAEERDNPRES</sequence>
<feature type="region of interest" description="Disordered" evidence="1">
    <location>
        <begin position="158"/>
        <end position="189"/>
    </location>
</feature>
<reference evidence="2 3" key="1">
    <citation type="submission" date="2020-12" db="EMBL/GenBank/DDBJ databases">
        <title>Concerted genomic and epigenomic changes stabilize Arabidopsis allopolyploids.</title>
        <authorList>
            <person name="Chen Z."/>
        </authorList>
    </citation>
    <scope>NUCLEOTIDE SEQUENCE [LARGE SCALE GENOMIC DNA]</scope>
    <source>
        <strain evidence="2">Allo738</strain>
        <tissue evidence="2">Leaf</tissue>
    </source>
</reference>
<accession>A0A8T2EZV5</accession>
<evidence type="ECO:0000313" key="3">
    <source>
        <dbReference type="Proteomes" id="UP000694240"/>
    </source>
</evidence>
<comment type="caution">
    <text evidence="2">The sequence shown here is derived from an EMBL/GenBank/DDBJ whole genome shotgun (WGS) entry which is preliminary data.</text>
</comment>